<protein>
    <submittedName>
        <fullName evidence="4">Uncharacterized protein</fullName>
    </submittedName>
</protein>
<reference evidence="4 5" key="1">
    <citation type="submission" date="2016-11" db="EMBL/GenBank/DDBJ databases">
        <title>Draft Genome Sequences of Nine Cyanobacterial Strains from Diverse Habitats.</title>
        <authorList>
            <person name="Zhu T."/>
            <person name="Hou S."/>
            <person name="Lu X."/>
            <person name="Hess W.R."/>
        </authorList>
    </citation>
    <scope>NUCLEOTIDE SEQUENCE [LARGE SCALE GENOMIC DNA]</scope>
    <source>
        <strain evidence="4 5">NIES-593</strain>
    </source>
</reference>
<dbReference type="RefSeq" id="WP_073600677.1">
    <property type="nucleotide sequence ID" value="NZ_MRCB01000023.1"/>
</dbReference>
<dbReference type="InterPro" id="IPR019734">
    <property type="entry name" value="TPR_rpt"/>
</dbReference>
<keyword evidence="1" id="KW-0677">Repeat</keyword>
<dbReference type="InterPro" id="IPR011990">
    <property type="entry name" value="TPR-like_helical_dom_sf"/>
</dbReference>
<dbReference type="OrthoDB" id="427096at2"/>
<dbReference type="Proteomes" id="UP000186868">
    <property type="component" value="Unassembled WGS sequence"/>
</dbReference>
<organism evidence="4 5">
    <name type="scientific">Hydrococcus rivularis NIES-593</name>
    <dbReference type="NCBI Taxonomy" id="1921803"/>
    <lineage>
        <taxon>Bacteria</taxon>
        <taxon>Bacillati</taxon>
        <taxon>Cyanobacteriota</taxon>
        <taxon>Cyanophyceae</taxon>
        <taxon>Pleurocapsales</taxon>
        <taxon>Hydrococcaceae</taxon>
        <taxon>Hydrococcus</taxon>
    </lineage>
</organism>
<dbReference type="GO" id="GO:0009279">
    <property type="term" value="C:cell outer membrane"/>
    <property type="evidence" value="ECO:0007669"/>
    <property type="project" value="TreeGrafter"/>
</dbReference>
<comment type="caution">
    <text evidence="4">The sequence shown here is derived from an EMBL/GenBank/DDBJ whole genome shotgun (WGS) entry which is preliminary data.</text>
</comment>
<keyword evidence="2 3" id="KW-0802">TPR repeat</keyword>
<evidence type="ECO:0000313" key="5">
    <source>
        <dbReference type="Proteomes" id="UP000186868"/>
    </source>
</evidence>
<accession>A0A1U7HBW6</accession>
<dbReference type="PROSITE" id="PS50293">
    <property type="entry name" value="TPR_REGION"/>
    <property type="match status" value="1"/>
</dbReference>
<dbReference type="Pfam" id="PF00515">
    <property type="entry name" value="TPR_1"/>
    <property type="match status" value="1"/>
</dbReference>
<dbReference type="Gene3D" id="1.25.40.10">
    <property type="entry name" value="Tetratricopeptide repeat domain"/>
    <property type="match status" value="2"/>
</dbReference>
<evidence type="ECO:0000256" key="2">
    <source>
        <dbReference type="ARBA" id="ARBA00022803"/>
    </source>
</evidence>
<feature type="repeat" description="TPR" evidence="3">
    <location>
        <begin position="96"/>
        <end position="129"/>
    </location>
</feature>
<sequence length="186" mass="21228">MKAQFFSRSAIVLSIAVAGLAAFPAWGIPFKEIPVHRYIAHYDIDELEGVEKAIRANPNDANAYMHRGMIRSHSQEDFPGAIADFSRVIELDPNRAEAYNYRGTSYFWLKKFRQALEDYNQAIRLDPKLTIAYYNRGYVRIELGDKKGAIADFRQGAALSKQEGDMMSYEQALEIIQDLEQSQKPD</sequence>
<dbReference type="PANTHER" id="PTHR44858">
    <property type="entry name" value="TETRATRICOPEPTIDE REPEAT PROTEIN 6"/>
    <property type="match status" value="1"/>
</dbReference>
<evidence type="ECO:0000256" key="3">
    <source>
        <dbReference type="PROSITE-ProRule" id="PRU00339"/>
    </source>
</evidence>
<dbReference type="GO" id="GO:0046813">
    <property type="term" value="P:receptor-mediated virion attachment to host cell"/>
    <property type="evidence" value="ECO:0007669"/>
    <property type="project" value="TreeGrafter"/>
</dbReference>
<dbReference type="STRING" id="1921803.NIES593_16745"/>
<dbReference type="InterPro" id="IPR050498">
    <property type="entry name" value="Ycf3"/>
</dbReference>
<name>A0A1U7HBW6_9CYAN</name>
<dbReference type="PROSITE" id="PS50005">
    <property type="entry name" value="TPR"/>
    <property type="match status" value="1"/>
</dbReference>
<dbReference type="EMBL" id="MRCB01000023">
    <property type="protein sequence ID" value="OKH21076.1"/>
    <property type="molecule type" value="Genomic_DNA"/>
</dbReference>
<proteinExistence type="predicted"/>
<keyword evidence="5" id="KW-1185">Reference proteome</keyword>
<dbReference type="SMART" id="SM00028">
    <property type="entry name" value="TPR"/>
    <property type="match status" value="3"/>
</dbReference>
<evidence type="ECO:0000313" key="4">
    <source>
        <dbReference type="EMBL" id="OKH21076.1"/>
    </source>
</evidence>
<dbReference type="Pfam" id="PF13181">
    <property type="entry name" value="TPR_8"/>
    <property type="match status" value="1"/>
</dbReference>
<dbReference type="PANTHER" id="PTHR44858:SF1">
    <property type="entry name" value="UDP-N-ACETYLGLUCOSAMINE--PEPTIDE N-ACETYLGLUCOSAMINYLTRANSFERASE SPINDLY-RELATED"/>
    <property type="match status" value="1"/>
</dbReference>
<gene>
    <name evidence="4" type="ORF">NIES593_16745</name>
</gene>
<evidence type="ECO:0000256" key="1">
    <source>
        <dbReference type="ARBA" id="ARBA00022737"/>
    </source>
</evidence>
<dbReference type="AlphaFoldDB" id="A0A1U7HBW6"/>
<dbReference type="SUPFAM" id="SSF48452">
    <property type="entry name" value="TPR-like"/>
    <property type="match status" value="1"/>
</dbReference>